<dbReference type="Proteomes" id="UP000235145">
    <property type="component" value="Unassembled WGS sequence"/>
</dbReference>
<feature type="compositionally biased region" description="Basic and acidic residues" evidence="1">
    <location>
        <begin position="446"/>
        <end position="473"/>
    </location>
</feature>
<feature type="compositionally biased region" description="Acidic residues" evidence="1">
    <location>
        <begin position="413"/>
        <end position="426"/>
    </location>
</feature>
<feature type="compositionally biased region" description="Basic and acidic residues" evidence="1">
    <location>
        <begin position="668"/>
        <end position="681"/>
    </location>
</feature>
<dbReference type="PANTHER" id="PTHR34835">
    <property type="entry name" value="OS07G0283600 PROTEIN-RELATED"/>
    <property type="match status" value="1"/>
</dbReference>
<dbReference type="SUPFAM" id="SSF54001">
    <property type="entry name" value="Cysteine proteinases"/>
    <property type="match status" value="1"/>
</dbReference>
<feature type="compositionally biased region" description="Basic residues" evidence="1">
    <location>
        <begin position="44"/>
        <end position="62"/>
    </location>
</feature>
<evidence type="ECO:0000313" key="2">
    <source>
        <dbReference type="EMBL" id="KAJ0190317.1"/>
    </source>
</evidence>
<feature type="compositionally biased region" description="Basic and acidic residues" evidence="1">
    <location>
        <begin position="544"/>
        <end position="603"/>
    </location>
</feature>
<feature type="region of interest" description="Disordered" evidence="1">
    <location>
        <begin position="1"/>
        <end position="67"/>
    </location>
</feature>
<feature type="region of interest" description="Disordered" evidence="1">
    <location>
        <begin position="306"/>
        <end position="328"/>
    </location>
</feature>
<feature type="region of interest" description="Disordered" evidence="1">
    <location>
        <begin position="656"/>
        <end position="681"/>
    </location>
</feature>
<feature type="region of interest" description="Disordered" evidence="1">
    <location>
        <begin position="413"/>
        <end position="502"/>
    </location>
</feature>
<comment type="caution">
    <text evidence="2">The sequence shown here is derived from an EMBL/GenBank/DDBJ whole genome shotgun (WGS) entry which is preliminary data.</text>
</comment>
<dbReference type="Gene3D" id="3.40.395.10">
    <property type="entry name" value="Adenoviral Proteinase, Chain A"/>
    <property type="match status" value="1"/>
</dbReference>
<dbReference type="EMBL" id="NBSK02000008">
    <property type="protein sequence ID" value="KAJ0190317.1"/>
    <property type="molecule type" value="Genomic_DNA"/>
</dbReference>
<sequence length="989" mass="114634">MKDKKETKVPKKMKHQSRKSLSKRKTSEKQQLQDSDSDFESSHPSKKAKKRSHQSKKTKKKPMVKEFYSMKNRCSQDALLSIILGMSKEQKESVRSMGFGALLKMKITDIPLKLGFYVLQKFDSERMVIDIEGKELKVTAESVHDMLGIPIGGTKLTQLDQWPKDDTSYDEWKQQFKKDSIIRLSVIKNVIVSTTQADFNFKLNFLVLFVNTFCESTSMERCNLFPLSHISRKTDINNIDYFFVGPSAFLVLFYADNIHSEALTVTRKCPTICYWSSEKIRYRETFEQEKGRFGVGELNEEFVNEQNEGDTDLEDSDSDKDEDHSVETYESKISKMINSFERMKEKLNSKLNDAMTKFHEKESFRIFKEKMKNMIVEEKTESTTLFNFPINEIGVEGINLTPIMGQKTNDQIENEDKEGNGEEDNDNGASQPEVDYLLDSNEADNEGIKNDADKNKKEGEIRVKEKDAKRNENQNDEEEKDDHAEETNNHEETIQQTENQNLLDKVVDNIVDNVLGIGKRKNQKVYMNKEQKLKKQREMIQARKTLKIEMKEERKLRTRKMEVKKNKQIEKGNAEDRGKKKSENQNKKGEKADKTKGNKRDTHPSFSLGLSQDSDQTSSKKSNESSPKKALTKKQIKDDHQKVVIRLAKKNVLNPNPISVSIPTEVGPSKHDLDQPREKKLADSFKSPFKCRITDTKPKPTHQESIVCEWLFNLQGNTSDVVVQTKYGQITQRAVMESLYANTEIFGEVLDTWSDLLNHQEPERDFGNSPYRLFLKVGVSTAYLTSTLSDERKYEKFKENFHDSTNGYKKILNIKDIDMKPSIEILDNSAVEGDYEGKYEKNLFVRYFKEINHPRANAISKESIKPQRLEMSWRTVKNKVDCGVFAMRHMETYMGQPLSKWKPDLHKESAVQQTTLEKLRQRYAHIMLTSEINMLKAKVLDLAEKYQKVEFEVRTDHAYKAMQTIQKSQLLWALQTHTHLSDLPSTYEP</sequence>
<reference evidence="2 3" key="1">
    <citation type="journal article" date="2017" name="Nat. Commun.">
        <title>Genome assembly with in vitro proximity ligation data and whole-genome triplication in lettuce.</title>
        <authorList>
            <person name="Reyes-Chin-Wo S."/>
            <person name="Wang Z."/>
            <person name="Yang X."/>
            <person name="Kozik A."/>
            <person name="Arikit S."/>
            <person name="Song C."/>
            <person name="Xia L."/>
            <person name="Froenicke L."/>
            <person name="Lavelle D.O."/>
            <person name="Truco M.J."/>
            <person name="Xia R."/>
            <person name="Zhu S."/>
            <person name="Xu C."/>
            <person name="Xu H."/>
            <person name="Xu X."/>
            <person name="Cox K."/>
            <person name="Korf I."/>
            <person name="Meyers B.C."/>
            <person name="Michelmore R.W."/>
        </authorList>
    </citation>
    <scope>NUCLEOTIDE SEQUENCE [LARGE SCALE GENOMIC DNA]</scope>
    <source>
        <strain evidence="3">cv. Salinas</strain>
        <tissue evidence="2">Seedlings</tissue>
    </source>
</reference>
<evidence type="ECO:0000313" key="3">
    <source>
        <dbReference type="Proteomes" id="UP000235145"/>
    </source>
</evidence>
<name>A0A9R1UNM4_LACSA</name>
<evidence type="ECO:0008006" key="4">
    <source>
        <dbReference type="Google" id="ProtNLM"/>
    </source>
</evidence>
<dbReference type="AlphaFoldDB" id="A0A9R1UNM4"/>
<feature type="compositionally biased region" description="Basic and acidic residues" evidence="1">
    <location>
        <begin position="481"/>
        <end position="493"/>
    </location>
</feature>
<dbReference type="InterPro" id="IPR038765">
    <property type="entry name" value="Papain-like_cys_pep_sf"/>
</dbReference>
<organism evidence="2 3">
    <name type="scientific">Lactuca sativa</name>
    <name type="common">Garden lettuce</name>
    <dbReference type="NCBI Taxonomy" id="4236"/>
    <lineage>
        <taxon>Eukaryota</taxon>
        <taxon>Viridiplantae</taxon>
        <taxon>Streptophyta</taxon>
        <taxon>Embryophyta</taxon>
        <taxon>Tracheophyta</taxon>
        <taxon>Spermatophyta</taxon>
        <taxon>Magnoliopsida</taxon>
        <taxon>eudicotyledons</taxon>
        <taxon>Gunneridae</taxon>
        <taxon>Pentapetalae</taxon>
        <taxon>asterids</taxon>
        <taxon>campanulids</taxon>
        <taxon>Asterales</taxon>
        <taxon>Asteraceae</taxon>
        <taxon>Cichorioideae</taxon>
        <taxon>Cichorieae</taxon>
        <taxon>Lactucinae</taxon>
        <taxon>Lactuca</taxon>
    </lineage>
</organism>
<protein>
    <recommendedName>
        <fullName evidence="4">Ubiquitin-like protease family profile domain-containing protein</fullName>
    </recommendedName>
</protein>
<proteinExistence type="predicted"/>
<feature type="region of interest" description="Disordered" evidence="1">
    <location>
        <begin position="544"/>
        <end position="638"/>
    </location>
</feature>
<accession>A0A9R1UNM4</accession>
<feature type="compositionally biased region" description="Low complexity" evidence="1">
    <location>
        <begin position="611"/>
        <end position="620"/>
    </location>
</feature>
<feature type="compositionally biased region" description="Basic residues" evidence="1">
    <location>
        <begin position="10"/>
        <end position="26"/>
    </location>
</feature>
<keyword evidence="3" id="KW-1185">Reference proteome</keyword>
<dbReference type="PANTHER" id="PTHR34835:SF90">
    <property type="entry name" value="AMINOTRANSFERASE-LIKE PLANT MOBILE DOMAIN-CONTAINING PROTEIN"/>
    <property type="match status" value="1"/>
</dbReference>
<gene>
    <name evidence="2" type="ORF">LSAT_V11C800396050</name>
</gene>
<evidence type="ECO:0000256" key="1">
    <source>
        <dbReference type="SAM" id="MobiDB-lite"/>
    </source>
</evidence>
<feature type="compositionally biased region" description="Acidic residues" evidence="1">
    <location>
        <begin position="306"/>
        <end position="320"/>
    </location>
</feature>